<dbReference type="AlphaFoldDB" id="A0A0B5ASC4"/>
<dbReference type="EMBL" id="CP009416">
    <property type="protein sequence ID" value="AJD93011.1"/>
    <property type="molecule type" value="Genomic_DNA"/>
</dbReference>
<organism evidence="1 2">
    <name type="scientific">Jeotgalibacillus malaysiensis</name>
    <dbReference type="NCBI Taxonomy" id="1508404"/>
    <lineage>
        <taxon>Bacteria</taxon>
        <taxon>Bacillati</taxon>
        <taxon>Bacillota</taxon>
        <taxon>Bacilli</taxon>
        <taxon>Bacillales</taxon>
        <taxon>Caryophanaceae</taxon>
        <taxon>Jeotgalibacillus</taxon>
    </lineage>
</organism>
<sequence>MAADFFMGMNFYINWQVISASGGRFPWPGGEPAGFAMLCLTCPFLPQESPPSASIPCCAGSLMVKFKF</sequence>
<gene>
    <name evidence="1" type="ORF">JMA_36940</name>
</gene>
<evidence type="ECO:0000313" key="2">
    <source>
        <dbReference type="Proteomes" id="UP000031449"/>
    </source>
</evidence>
<dbReference type="STRING" id="1508404.JMA_36940"/>
<accession>A0A0B5ASC4</accession>
<dbReference type="BioCyc" id="JESP1508404:G14D9-12978-MONOMER"/>
<dbReference type="HOGENOM" id="CLU_2788318_0_0_9"/>
<keyword evidence="2" id="KW-1185">Reference proteome</keyword>
<protein>
    <submittedName>
        <fullName evidence="1">Uncharacterized protein</fullName>
    </submittedName>
</protein>
<name>A0A0B5ASC4_9BACL</name>
<evidence type="ECO:0000313" key="1">
    <source>
        <dbReference type="EMBL" id="AJD93011.1"/>
    </source>
</evidence>
<dbReference type="Proteomes" id="UP000031449">
    <property type="component" value="Chromosome"/>
</dbReference>
<dbReference type="KEGG" id="jeo:JMA_36940"/>
<proteinExistence type="predicted"/>
<reference evidence="1 2" key="1">
    <citation type="submission" date="2014-08" db="EMBL/GenBank/DDBJ databases">
        <title>Complete genome of a marine bacteria Jeotgalibacillus malaysiensis.</title>
        <authorList>
            <person name="Yaakop A.S."/>
            <person name="Chan K.-G."/>
            <person name="Goh K.M."/>
        </authorList>
    </citation>
    <scope>NUCLEOTIDE SEQUENCE [LARGE SCALE GENOMIC DNA]</scope>
    <source>
        <strain evidence="1 2">D5</strain>
    </source>
</reference>